<dbReference type="InterPro" id="IPR050300">
    <property type="entry name" value="GDXG_lipolytic_enzyme"/>
</dbReference>
<keyword evidence="6" id="KW-1185">Reference proteome</keyword>
<dbReference type="AlphaFoldDB" id="A0A812ELL1"/>
<dbReference type="GO" id="GO:0016787">
    <property type="term" value="F:hydrolase activity"/>
    <property type="evidence" value="ECO:0007669"/>
    <property type="project" value="UniProtKB-KW"/>
</dbReference>
<dbReference type="EMBL" id="CAHIKZ030005358">
    <property type="protein sequence ID" value="CAE1323199.1"/>
    <property type="molecule type" value="Genomic_DNA"/>
</dbReference>
<evidence type="ECO:0000313" key="5">
    <source>
        <dbReference type="EMBL" id="CAE1323199.1"/>
    </source>
</evidence>
<comment type="caution">
    <text evidence="5">The sequence shown here is derived from an EMBL/GenBank/DDBJ whole genome shotgun (WGS) entry which is preliminary data.</text>
</comment>
<dbReference type="InterPro" id="IPR033140">
    <property type="entry name" value="Lipase_GDXG_put_SER_AS"/>
</dbReference>
<feature type="active site" evidence="3">
    <location>
        <position position="170"/>
    </location>
</feature>
<dbReference type="PROSITE" id="PS01174">
    <property type="entry name" value="LIPASE_GDXG_SER"/>
    <property type="match status" value="1"/>
</dbReference>
<dbReference type="PANTHER" id="PTHR48081:SF8">
    <property type="entry name" value="ALPHA_BETA HYDROLASE FOLD-3 DOMAIN-CONTAINING PROTEIN-RELATED"/>
    <property type="match status" value="1"/>
</dbReference>
<dbReference type="OrthoDB" id="408631at2759"/>
<dbReference type="InterPro" id="IPR013094">
    <property type="entry name" value="AB_hydrolase_3"/>
</dbReference>
<dbReference type="PANTHER" id="PTHR48081">
    <property type="entry name" value="AB HYDROLASE SUPERFAMILY PROTEIN C4A8.06C"/>
    <property type="match status" value="1"/>
</dbReference>
<comment type="similarity">
    <text evidence="1">Belongs to the 'GDXG' lipolytic enzyme family.</text>
</comment>
<dbReference type="InterPro" id="IPR029058">
    <property type="entry name" value="AB_hydrolase_fold"/>
</dbReference>
<dbReference type="SUPFAM" id="SSF53474">
    <property type="entry name" value="alpha/beta-Hydrolases"/>
    <property type="match status" value="1"/>
</dbReference>
<evidence type="ECO:0000256" key="1">
    <source>
        <dbReference type="ARBA" id="ARBA00010515"/>
    </source>
</evidence>
<protein>
    <recommendedName>
        <fullName evidence="4">Alpha/beta hydrolase fold-3 domain-containing protein</fullName>
    </recommendedName>
</protein>
<proteinExistence type="inferred from homology"/>
<evidence type="ECO:0000256" key="2">
    <source>
        <dbReference type="ARBA" id="ARBA00022801"/>
    </source>
</evidence>
<evidence type="ECO:0000256" key="3">
    <source>
        <dbReference type="PROSITE-ProRule" id="PRU10038"/>
    </source>
</evidence>
<dbReference type="Gene3D" id="3.40.50.1820">
    <property type="entry name" value="alpha/beta hydrolase"/>
    <property type="match status" value="1"/>
</dbReference>
<name>A0A812ELL1_ACAPH</name>
<organism evidence="5 6">
    <name type="scientific">Acanthosepion pharaonis</name>
    <name type="common">Pharaoh cuttlefish</name>
    <name type="synonym">Sepia pharaonis</name>
    <dbReference type="NCBI Taxonomy" id="158019"/>
    <lineage>
        <taxon>Eukaryota</taxon>
        <taxon>Metazoa</taxon>
        <taxon>Spiralia</taxon>
        <taxon>Lophotrochozoa</taxon>
        <taxon>Mollusca</taxon>
        <taxon>Cephalopoda</taxon>
        <taxon>Coleoidea</taxon>
        <taxon>Decapodiformes</taxon>
        <taxon>Sepiida</taxon>
        <taxon>Sepiina</taxon>
        <taxon>Sepiidae</taxon>
        <taxon>Acanthosepion</taxon>
    </lineage>
</organism>
<dbReference type="Proteomes" id="UP000597762">
    <property type="component" value="Unassembled WGS sequence"/>
</dbReference>
<reference evidence="5" key="1">
    <citation type="submission" date="2021-01" db="EMBL/GenBank/DDBJ databases">
        <authorList>
            <person name="Li R."/>
            <person name="Bekaert M."/>
        </authorList>
    </citation>
    <scope>NUCLEOTIDE SEQUENCE</scope>
    <source>
        <strain evidence="5">Farmed</strain>
    </source>
</reference>
<sequence>MTSDPRKGSTHGETESFLEILLSSNIRPHHELSVGDARTQFDRLVLQELERVNIDFEGITKELTVPSVDTKDGIPIIVYIPTKLPVSPPILVYFHGGGFTMGSCVHVEDTCKILATGAECCVVNVDYRLAPENKFPACYNDAKAVMRWVMMNKSLVGGIHRSIVGVAGDSSGANIAATVCHEVPGISFQILAYPLVDLTCSTESFKTYADGPFLTKEATEKFIEQFLNNENECYNPRASPLFQKSFDGIPPALFIVAEFDPVRDDCHEYGKRIRENGIKSKSLLVRGTIHGFFTLPGHFQKSCQQAYEEVIYFIKAQL</sequence>
<evidence type="ECO:0000313" key="6">
    <source>
        <dbReference type="Proteomes" id="UP000597762"/>
    </source>
</evidence>
<keyword evidence="2" id="KW-0378">Hydrolase</keyword>
<evidence type="ECO:0000259" key="4">
    <source>
        <dbReference type="Pfam" id="PF07859"/>
    </source>
</evidence>
<gene>
    <name evidence="5" type="ORF">SPHA_73061</name>
</gene>
<accession>A0A812ELL1</accession>
<feature type="domain" description="Alpha/beta hydrolase fold-3" evidence="4">
    <location>
        <begin position="91"/>
        <end position="293"/>
    </location>
</feature>
<dbReference type="Pfam" id="PF07859">
    <property type="entry name" value="Abhydrolase_3"/>
    <property type="match status" value="1"/>
</dbReference>